<dbReference type="InterPro" id="IPR036249">
    <property type="entry name" value="Thioredoxin-like_sf"/>
</dbReference>
<feature type="chain" id="PRO_5036191788" description="Thioredoxin domain-containing protein" evidence="1">
    <location>
        <begin position="34"/>
        <end position="234"/>
    </location>
</feature>
<protein>
    <recommendedName>
        <fullName evidence="4">Thioredoxin domain-containing protein</fullName>
    </recommendedName>
</protein>
<gene>
    <name evidence="3" type="ORF">HAND00432_LOCUS29469</name>
    <name evidence="2" type="ORF">HAND1043_LOCUS5322</name>
</gene>
<evidence type="ECO:0008006" key="4">
    <source>
        <dbReference type="Google" id="ProtNLM"/>
    </source>
</evidence>
<proteinExistence type="predicted"/>
<dbReference type="AlphaFoldDB" id="A0A6T8IQ88"/>
<dbReference type="EMBL" id="HBFK01008826">
    <property type="protein sequence ID" value="CAD8738830.1"/>
    <property type="molecule type" value="Transcribed_RNA"/>
</dbReference>
<dbReference type="EMBL" id="HBFX01049021">
    <property type="protein sequence ID" value="CAD8978461.1"/>
    <property type="molecule type" value="Transcribed_RNA"/>
</dbReference>
<evidence type="ECO:0000313" key="2">
    <source>
        <dbReference type="EMBL" id="CAD8738830.1"/>
    </source>
</evidence>
<feature type="signal peptide" evidence="1">
    <location>
        <begin position="1"/>
        <end position="33"/>
    </location>
</feature>
<reference evidence="2" key="1">
    <citation type="submission" date="2021-01" db="EMBL/GenBank/DDBJ databases">
        <authorList>
            <person name="Corre E."/>
            <person name="Pelletier E."/>
            <person name="Niang G."/>
            <person name="Scheremetjew M."/>
            <person name="Finn R."/>
            <person name="Kale V."/>
            <person name="Holt S."/>
            <person name="Cochrane G."/>
            <person name="Meng A."/>
            <person name="Brown T."/>
            <person name="Cohen L."/>
        </authorList>
    </citation>
    <scope>NUCLEOTIDE SEQUENCE</scope>
    <source>
        <strain evidence="2">CCMP441</strain>
        <strain evidence="3">CCMP644</strain>
    </source>
</reference>
<dbReference type="Gene3D" id="3.40.30.10">
    <property type="entry name" value="Glutaredoxin"/>
    <property type="match status" value="1"/>
</dbReference>
<organism evidence="2">
    <name type="scientific">Hemiselmis andersenii</name>
    <name type="common">Cryptophyte alga</name>
    <dbReference type="NCBI Taxonomy" id="464988"/>
    <lineage>
        <taxon>Eukaryota</taxon>
        <taxon>Cryptophyceae</taxon>
        <taxon>Cryptomonadales</taxon>
        <taxon>Hemiselmidaceae</taxon>
        <taxon>Hemiselmis</taxon>
    </lineage>
</organism>
<keyword evidence="1" id="KW-0732">Signal</keyword>
<name>A0A6T8IQ88_HEMAN</name>
<accession>A0A6T8IQ88</accession>
<sequence>MVSSQSVATAQAVCAFALCLTLVALGGMHSGASRPLSLLANGGVQQSRQQLVQKEAAELTKFKVSKAMSLQAAQTLSAFSSKLCGQAHSSQHITASDMTRMRRRADSNWWNVIKAFRTADQVKGEVMADPNHVHLLVYVAPGWCHFSQKQVAELQQSFDSLGESQDRVHLIDVDDPENANLVAYQGVKSFPTIVAVEGNYVLGKSEGYKAFADINRMAYADNGGQVFDSTFPSH</sequence>
<dbReference type="SUPFAM" id="SSF52833">
    <property type="entry name" value="Thioredoxin-like"/>
    <property type="match status" value="1"/>
</dbReference>
<evidence type="ECO:0000256" key="1">
    <source>
        <dbReference type="SAM" id="SignalP"/>
    </source>
</evidence>
<evidence type="ECO:0000313" key="3">
    <source>
        <dbReference type="EMBL" id="CAD8978461.1"/>
    </source>
</evidence>